<proteinExistence type="predicted"/>
<dbReference type="InterPro" id="IPR001138">
    <property type="entry name" value="Zn2Cys6_DnaBD"/>
</dbReference>
<accession>A0AAW0D6I9</accession>
<dbReference type="GO" id="GO:0000435">
    <property type="term" value="P:positive regulation of transcription from RNA polymerase II promoter by galactose"/>
    <property type="evidence" value="ECO:0007669"/>
    <property type="project" value="TreeGrafter"/>
</dbReference>
<keyword evidence="7" id="KW-1185">Reference proteome</keyword>
<feature type="domain" description="Zn(2)-C6 fungal-type" evidence="5">
    <location>
        <begin position="357"/>
        <end position="388"/>
    </location>
</feature>
<dbReference type="Proteomes" id="UP001362999">
    <property type="component" value="Unassembled WGS sequence"/>
</dbReference>
<dbReference type="Pfam" id="PF00172">
    <property type="entry name" value="Zn_clus"/>
    <property type="match status" value="1"/>
</dbReference>
<dbReference type="GO" id="GO:0008270">
    <property type="term" value="F:zinc ion binding"/>
    <property type="evidence" value="ECO:0007669"/>
    <property type="project" value="InterPro"/>
</dbReference>
<organism evidence="6 7">
    <name type="scientific">Favolaschia claudopus</name>
    <dbReference type="NCBI Taxonomy" id="2862362"/>
    <lineage>
        <taxon>Eukaryota</taxon>
        <taxon>Fungi</taxon>
        <taxon>Dikarya</taxon>
        <taxon>Basidiomycota</taxon>
        <taxon>Agaricomycotina</taxon>
        <taxon>Agaricomycetes</taxon>
        <taxon>Agaricomycetidae</taxon>
        <taxon>Agaricales</taxon>
        <taxon>Marasmiineae</taxon>
        <taxon>Mycenaceae</taxon>
        <taxon>Favolaschia</taxon>
    </lineage>
</organism>
<dbReference type="GO" id="GO:0000978">
    <property type="term" value="F:RNA polymerase II cis-regulatory region sequence-specific DNA binding"/>
    <property type="evidence" value="ECO:0007669"/>
    <property type="project" value="TreeGrafter"/>
</dbReference>
<comment type="caution">
    <text evidence="6">The sequence shown here is derived from an EMBL/GenBank/DDBJ whole genome shotgun (WGS) entry which is preliminary data.</text>
</comment>
<dbReference type="SUPFAM" id="SSF57701">
    <property type="entry name" value="Zn2/Cys6 DNA-binding domain"/>
    <property type="match status" value="1"/>
</dbReference>
<feature type="region of interest" description="Disordered" evidence="4">
    <location>
        <begin position="386"/>
        <end position="501"/>
    </location>
</feature>
<dbReference type="PANTHER" id="PTHR47424">
    <property type="entry name" value="REGULATORY PROTEIN GAL4"/>
    <property type="match status" value="1"/>
</dbReference>
<evidence type="ECO:0000256" key="1">
    <source>
        <dbReference type="ARBA" id="ARBA00023015"/>
    </source>
</evidence>
<dbReference type="GO" id="GO:0000981">
    <property type="term" value="F:DNA-binding transcription factor activity, RNA polymerase II-specific"/>
    <property type="evidence" value="ECO:0007669"/>
    <property type="project" value="InterPro"/>
</dbReference>
<feature type="region of interest" description="Disordered" evidence="4">
    <location>
        <begin position="150"/>
        <end position="248"/>
    </location>
</feature>
<evidence type="ECO:0000313" key="7">
    <source>
        <dbReference type="Proteomes" id="UP001362999"/>
    </source>
</evidence>
<evidence type="ECO:0000256" key="4">
    <source>
        <dbReference type="SAM" id="MobiDB-lite"/>
    </source>
</evidence>
<dbReference type="InterPro" id="IPR036864">
    <property type="entry name" value="Zn2-C6_fun-type_DNA-bd_sf"/>
</dbReference>
<keyword evidence="3" id="KW-0539">Nucleus</keyword>
<keyword evidence="1" id="KW-0805">Transcription regulation</keyword>
<keyword evidence="2" id="KW-0804">Transcription</keyword>
<feature type="compositionally biased region" description="Polar residues" evidence="4">
    <location>
        <begin position="485"/>
        <end position="501"/>
    </location>
</feature>
<reference evidence="6 7" key="1">
    <citation type="journal article" date="2024" name="J Genomics">
        <title>Draft genome sequencing and assembly of Favolaschia claudopus CIRM-BRFM 2984 isolated from oak limbs.</title>
        <authorList>
            <person name="Navarro D."/>
            <person name="Drula E."/>
            <person name="Chaduli D."/>
            <person name="Cazenave R."/>
            <person name="Ahrendt S."/>
            <person name="Wang J."/>
            <person name="Lipzen A."/>
            <person name="Daum C."/>
            <person name="Barry K."/>
            <person name="Grigoriev I.V."/>
            <person name="Favel A."/>
            <person name="Rosso M.N."/>
            <person name="Martin F."/>
        </authorList>
    </citation>
    <scope>NUCLEOTIDE SEQUENCE [LARGE SCALE GENOMIC DNA]</scope>
    <source>
        <strain evidence="6 7">CIRM-BRFM 2984</strain>
    </source>
</reference>
<evidence type="ECO:0000259" key="5">
    <source>
        <dbReference type="PROSITE" id="PS50048"/>
    </source>
</evidence>
<evidence type="ECO:0000256" key="3">
    <source>
        <dbReference type="ARBA" id="ARBA00023242"/>
    </source>
</evidence>
<dbReference type="SMART" id="SM00066">
    <property type="entry name" value="GAL4"/>
    <property type="match status" value="1"/>
</dbReference>
<dbReference type="PROSITE" id="PS50048">
    <property type="entry name" value="ZN2_CY6_FUNGAL_2"/>
    <property type="match status" value="1"/>
</dbReference>
<dbReference type="CDD" id="cd00067">
    <property type="entry name" value="GAL4"/>
    <property type="match status" value="1"/>
</dbReference>
<dbReference type="InterPro" id="IPR051127">
    <property type="entry name" value="Fungal_SecMet_Regulators"/>
</dbReference>
<protein>
    <recommendedName>
        <fullName evidence="5">Zn(2)-C6 fungal-type domain-containing protein</fullName>
    </recommendedName>
</protein>
<gene>
    <name evidence="6" type="ORF">R3P38DRAFT_2869163</name>
</gene>
<dbReference type="Gene3D" id="4.10.240.10">
    <property type="entry name" value="Zn(2)-C6 fungal-type DNA-binding domain"/>
    <property type="match status" value="1"/>
</dbReference>
<dbReference type="PANTHER" id="PTHR47424:SF9">
    <property type="entry name" value="TAH-2"/>
    <property type="match status" value="1"/>
</dbReference>
<name>A0AAW0D6I9_9AGAR</name>
<dbReference type="PROSITE" id="PS00463">
    <property type="entry name" value="ZN2_CY6_FUNGAL_1"/>
    <property type="match status" value="1"/>
</dbReference>
<evidence type="ECO:0000313" key="6">
    <source>
        <dbReference type="EMBL" id="KAK7048405.1"/>
    </source>
</evidence>
<sequence length="501" mass="55610">MGSSFSPNPFPLTPTLLSFSLLVPKSFFSLSVAAHPVVAVDRRGRLIMERKSSLPPSIQPYIWTRPQPPQGLSPTASSPGAQEELFEYPAAGRAHAPPTRQTSLPILPSLPAAFPDTRYPYSAYEPEAHDVPIVHAPIVLPAPERYAGPSSIPHGSVPGRYRSPVVNDPRYAPAGRSRGPSPYLGSQSLPALSQIPGVMGWREGEAGPSSLVHSHPHPYSSRTQTPSYLPPQQIHRRATEPRSYSTGEGAHVQHGFLSGFERLREVQPLSYTSTLYSEPRSVQRYTPANEEFYPYPPPVERRPPPTLSRPISLPSFQHLRDDRTILPGDETTLGKRKLPPEFETHPRQLVPRKILVACEFCRRRKLKCDGGRPLCSNCFNRNNTICEYDPHPKRRGPGKAAKGSRPKKRLPKTGRRSEPTASIRDTTDFDEETLVPSLRSRASFPDSLYSSQSTFVESRYDSRPGSPEWGPPSKRARTTKREPSSENYTGSAPPSDSESRQ</sequence>
<dbReference type="GO" id="GO:0005634">
    <property type="term" value="C:nucleus"/>
    <property type="evidence" value="ECO:0007669"/>
    <property type="project" value="TreeGrafter"/>
</dbReference>
<dbReference type="EMBL" id="JAWWNJ010000009">
    <property type="protein sequence ID" value="KAK7048405.1"/>
    <property type="molecule type" value="Genomic_DNA"/>
</dbReference>
<feature type="compositionally biased region" description="Basic residues" evidence="4">
    <location>
        <begin position="392"/>
        <end position="414"/>
    </location>
</feature>
<dbReference type="AlphaFoldDB" id="A0AAW0D6I9"/>
<evidence type="ECO:0000256" key="2">
    <source>
        <dbReference type="ARBA" id="ARBA00023163"/>
    </source>
</evidence>